<dbReference type="Gene3D" id="1.10.260.40">
    <property type="entry name" value="lambda repressor-like DNA-binding domains"/>
    <property type="match status" value="1"/>
</dbReference>
<dbReference type="EMBL" id="CP099837">
    <property type="protein sequence ID" value="USY18015.1"/>
    <property type="molecule type" value="Genomic_DNA"/>
</dbReference>
<dbReference type="Pfam" id="PF19054">
    <property type="entry name" value="DUF5753"/>
    <property type="match status" value="1"/>
</dbReference>
<name>A0ABY5D201_9ACTN</name>
<evidence type="ECO:0000313" key="2">
    <source>
        <dbReference type="EMBL" id="USY18015.1"/>
    </source>
</evidence>
<dbReference type="Pfam" id="PF13560">
    <property type="entry name" value="HTH_31"/>
    <property type="match status" value="1"/>
</dbReference>
<dbReference type="SMART" id="SM00530">
    <property type="entry name" value="HTH_XRE"/>
    <property type="match status" value="1"/>
</dbReference>
<dbReference type="InterPro" id="IPR001387">
    <property type="entry name" value="Cro/C1-type_HTH"/>
</dbReference>
<dbReference type="PROSITE" id="PS50943">
    <property type="entry name" value="HTH_CROC1"/>
    <property type="match status" value="1"/>
</dbReference>
<keyword evidence="3" id="KW-1185">Reference proteome</keyword>
<dbReference type="CDD" id="cd00093">
    <property type="entry name" value="HTH_XRE"/>
    <property type="match status" value="1"/>
</dbReference>
<evidence type="ECO:0000259" key="1">
    <source>
        <dbReference type="PROSITE" id="PS50943"/>
    </source>
</evidence>
<accession>A0ABY5D201</accession>
<protein>
    <submittedName>
        <fullName evidence="2">Helix-turn-helix domain-containing protein</fullName>
    </submittedName>
</protein>
<organism evidence="2 3">
    <name type="scientific">Nocardiopsis exhalans</name>
    <dbReference type="NCBI Taxonomy" id="163604"/>
    <lineage>
        <taxon>Bacteria</taxon>
        <taxon>Bacillati</taxon>
        <taxon>Actinomycetota</taxon>
        <taxon>Actinomycetes</taxon>
        <taxon>Streptosporangiales</taxon>
        <taxon>Nocardiopsidaceae</taxon>
        <taxon>Nocardiopsis</taxon>
    </lineage>
</organism>
<dbReference type="InterPro" id="IPR010982">
    <property type="entry name" value="Lambda_DNA-bd_dom_sf"/>
</dbReference>
<dbReference type="Proteomes" id="UP001055940">
    <property type="component" value="Chromosome"/>
</dbReference>
<reference evidence="2" key="1">
    <citation type="submission" date="2022-06" db="EMBL/GenBank/DDBJ databases">
        <authorList>
            <person name="Ping M."/>
        </authorList>
    </citation>
    <scope>NUCLEOTIDE SEQUENCE</scope>
    <source>
        <strain evidence="2">JCM11759T</strain>
    </source>
</reference>
<evidence type="ECO:0000313" key="3">
    <source>
        <dbReference type="Proteomes" id="UP001055940"/>
    </source>
</evidence>
<feature type="domain" description="HTH cro/C1-type" evidence="1">
    <location>
        <begin position="16"/>
        <end position="70"/>
    </location>
</feature>
<sequence length="269" mass="31188">MSDKVLPEWKPFGTTLRRHRKRAGLSQAEVGEKLALSGGMIGHLERAKRVPIRAHVRELDRIFATDGELVQQWLDIVEEKDVLPWFKDALESERRSWKICEYHPILIPGLLQIPAYTRVLVTARQVQKSREEIEEVVELRASRLPNLQPQRPILWFVVDQIVVDRVVGDERIMYEQLEHIVQLAEDDTIRFQVIPDEVRKHCGLCSPFRLMTMRDNRKLVRMEHTLGGTAYDKSDEIEEMAELFGALQAEALSPIRSIQLIQNIMKGLK</sequence>
<dbReference type="SUPFAM" id="SSF47413">
    <property type="entry name" value="lambda repressor-like DNA-binding domains"/>
    <property type="match status" value="1"/>
</dbReference>
<dbReference type="RefSeq" id="WP_254417495.1">
    <property type="nucleotide sequence ID" value="NZ_BAAAJB010000077.1"/>
</dbReference>
<dbReference type="InterPro" id="IPR043917">
    <property type="entry name" value="DUF5753"/>
</dbReference>
<gene>
    <name evidence="2" type="ORF">NE857_22125</name>
</gene>
<proteinExistence type="predicted"/>